<evidence type="ECO:0000313" key="2">
    <source>
        <dbReference type="Proteomes" id="UP000054266"/>
    </source>
</evidence>
<dbReference type="EMBL" id="KN846960">
    <property type="protein sequence ID" value="KIW64930.1"/>
    <property type="molecule type" value="Genomic_DNA"/>
</dbReference>
<dbReference type="HOGENOM" id="CLU_2359505_0_0_1"/>
<accession>A0A0D2FDK9</accession>
<dbReference type="Proteomes" id="UP000054266">
    <property type="component" value="Unassembled WGS sequence"/>
</dbReference>
<proteinExistence type="predicted"/>
<reference evidence="1 2" key="1">
    <citation type="submission" date="2015-01" db="EMBL/GenBank/DDBJ databases">
        <title>The Genome Sequence of Capronia semiimmersa CBS27337.</title>
        <authorList>
            <consortium name="The Broad Institute Genomics Platform"/>
            <person name="Cuomo C."/>
            <person name="de Hoog S."/>
            <person name="Gorbushina A."/>
            <person name="Stielow B."/>
            <person name="Teixiera M."/>
            <person name="Abouelleil A."/>
            <person name="Chapman S.B."/>
            <person name="Priest M."/>
            <person name="Young S.K."/>
            <person name="Wortman J."/>
            <person name="Nusbaum C."/>
            <person name="Birren B."/>
        </authorList>
    </citation>
    <scope>NUCLEOTIDE SEQUENCE [LARGE SCALE GENOMIC DNA]</scope>
    <source>
        <strain evidence="1 2">CBS 27337</strain>
    </source>
</reference>
<evidence type="ECO:0000313" key="1">
    <source>
        <dbReference type="EMBL" id="KIW64930.1"/>
    </source>
</evidence>
<dbReference type="EMBL" id="KN846960">
    <property type="protein sequence ID" value="KIW64929.1"/>
    <property type="molecule type" value="Genomic_DNA"/>
</dbReference>
<sequence>MSTVEIISCRTRLSVHEHNKSPDILASNSPRVLGGMCTNSTSTLKRSVDAAYGYSFSLSQHGASTQVPWTRQTHTWLEISTRVDSRPMGFRPTVQVSLISLVLE</sequence>
<name>A0A0D2FDK9_9EURO</name>
<gene>
    <name evidence="1" type="ORF">PV04_07231</name>
</gene>
<protein>
    <submittedName>
        <fullName evidence="1">Uncharacterized protein</fullName>
    </submittedName>
</protein>
<organism evidence="1 2">
    <name type="scientific">Phialophora macrospora</name>
    <dbReference type="NCBI Taxonomy" id="1851006"/>
    <lineage>
        <taxon>Eukaryota</taxon>
        <taxon>Fungi</taxon>
        <taxon>Dikarya</taxon>
        <taxon>Ascomycota</taxon>
        <taxon>Pezizomycotina</taxon>
        <taxon>Eurotiomycetes</taxon>
        <taxon>Chaetothyriomycetidae</taxon>
        <taxon>Chaetothyriales</taxon>
        <taxon>Herpotrichiellaceae</taxon>
        <taxon>Phialophora</taxon>
    </lineage>
</organism>
<dbReference type="AlphaFoldDB" id="A0A0D2FDK9"/>
<keyword evidence="2" id="KW-1185">Reference proteome</keyword>